<proteinExistence type="predicted"/>
<evidence type="ECO:0008006" key="3">
    <source>
        <dbReference type="Google" id="ProtNLM"/>
    </source>
</evidence>
<reference evidence="2" key="1">
    <citation type="submission" date="2018-02" db="EMBL/GenBank/DDBJ databases">
        <title>Rhizophora mucronata_Transcriptome.</title>
        <authorList>
            <person name="Meera S.P."/>
            <person name="Sreeshan A."/>
            <person name="Augustine A."/>
        </authorList>
    </citation>
    <scope>NUCLEOTIDE SEQUENCE</scope>
    <source>
        <tissue evidence="2">Leaf</tissue>
    </source>
</reference>
<evidence type="ECO:0000256" key="1">
    <source>
        <dbReference type="SAM" id="SignalP"/>
    </source>
</evidence>
<accession>A0A2P2NH45</accession>
<feature type="signal peptide" evidence="1">
    <location>
        <begin position="1"/>
        <end position="18"/>
    </location>
</feature>
<sequence>MLVCKAALLISVVVLSHSRGWLLGNLCSKVCEIRDGPSCHVNYFSVINPFLLQCKRGYICVTALRYLFCECTLLFVGAF</sequence>
<name>A0A2P2NH45_RHIMU</name>
<dbReference type="AlphaFoldDB" id="A0A2P2NH45"/>
<protein>
    <recommendedName>
        <fullName evidence="3">Secreted protein</fullName>
    </recommendedName>
</protein>
<evidence type="ECO:0000313" key="2">
    <source>
        <dbReference type="EMBL" id="MBX41710.1"/>
    </source>
</evidence>
<organism evidence="2">
    <name type="scientific">Rhizophora mucronata</name>
    <name type="common">Asiatic mangrove</name>
    <dbReference type="NCBI Taxonomy" id="61149"/>
    <lineage>
        <taxon>Eukaryota</taxon>
        <taxon>Viridiplantae</taxon>
        <taxon>Streptophyta</taxon>
        <taxon>Embryophyta</taxon>
        <taxon>Tracheophyta</taxon>
        <taxon>Spermatophyta</taxon>
        <taxon>Magnoliopsida</taxon>
        <taxon>eudicotyledons</taxon>
        <taxon>Gunneridae</taxon>
        <taxon>Pentapetalae</taxon>
        <taxon>rosids</taxon>
        <taxon>fabids</taxon>
        <taxon>Malpighiales</taxon>
        <taxon>Rhizophoraceae</taxon>
        <taxon>Rhizophora</taxon>
    </lineage>
</organism>
<keyword evidence="1" id="KW-0732">Signal</keyword>
<feature type="chain" id="PRO_5015111152" description="Secreted protein" evidence="1">
    <location>
        <begin position="19"/>
        <end position="79"/>
    </location>
</feature>
<dbReference type="EMBL" id="GGEC01061226">
    <property type="protein sequence ID" value="MBX41710.1"/>
    <property type="molecule type" value="Transcribed_RNA"/>
</dbReference>